<evidence type="ECO:0000313" key="7">
    <source>
        <dbReference type="Proteomes" id="UP000197535"/>
    </source>
</evidence>
<keyword evidence="1" id="KW-0479">Metal-binding</keyword>
<dbReference type="PANTHER" id="PTHR11474">
    <property type="entry name" value="TYROSINASE FAMILY MEMBER"/>
    <property type="match status" value="1"/>
</dbReference>
<evidence type="ECO:0000256" key="3">
    <source>
        <dbReference type="SAM" id="MobiDB-lite"/>
    </source>
</evidence>
<evidence type="ECO:0000313" key="6">
    <source>
        <dbReference type="EMBL" id="OWW18576.1"/>
    </source>
</evidence>
<gene>
    <name evidence="6" type="ORF">AYR66_00765</name>
</gene>
<dbReference type="GO" id="GO:0016491">
    <property type="term" value="F:oxidoreductase activity"/>
    <property type="evidence" value="ECO:0007669"/>
    <property type="project" value="InterPro"/>
</dbReference>
<dbReference type="SUPFAM" id="SSF48056">
    <property type="entry name" value="Di-copper centre-containing domain"/>
    <property type="match status" value="1"/>
</dbReference>
<dbReference type="InterPro" id="IPR002227">
    <property type="entry name" value="Tyrosinase_Cu-bd"/>
</dbReference>
<protein>
    <recommendedName>
        <fullName evidence="5">Tyrosinase copper-binding domain-containing protein</fullName>
    </recommendedName>
</protein>
<feature type="chain" id="PRO_5012129080" description="Tyrosinase copper-binding domain-containing protein" evidence="4">
    <location>
        <begin position="32"/>
        <end position="485"/>
    </location>
</feature>
<evidence type="ECO:0000256" key="4">
    <source>
        <dbReference type="SAM" id="SignalP"/>
    </source>
</evidence>
<dbReference type="AlphaFoldDB" id="A0A254T7E5"/>
<feature type="region of interest" description="Disordered" evidence="3">
    <location>
        <begin position="291"/>
        <end position="312"/>
    </location>
</feature>
<keyword evidence="2" id="KW-0186">Copper</keyword>
<dbReference type="OrthoDB" id="2874181at2"/>
<dbReference type="InterPro" id="IPR008922">
    <property type="entry name" value="Di-copper_centre_dom_sf"/>
</dbReference>
<sequence length="485" mass="53282">MLSKQISRRAFVKGSLSALAIASLPATTVFGQTTTRLRQEWREFRSSPNYSSFIDALRIMRANTDANSRSSWRYWTNVHVNYCPHSAPYFLAWHRGYIYYFERQLQIVSGNSNLALPYWDYYTYPTIPSEFTDPATGNPLYISGRVNTNVYSALSLSPFASTVWNFERGRPNAFEPLIESKPHNPVHNIIAGVMATMESPLDPIFYLHHANIDRLWHAWALPDGKGIPAATSPYWSGNFTYAPDLTLARSQCYHPLRLGTTYSNNNKPTSLPAQGMSARLIRVQAQIPGSGDTFPAVPPGPSGNDARKLGGGRKVTLAGSTVRVRIPVLSEDGQTLRGIAAAEAARGASRAVPSNAYKSVQVVLDDVRLLDAGMLGGFYYNVFLSVPERGEPSEPENFIGTIGPFEINSASHHGPARLTFPATQVLGNVAPGDIRTLAVTLVRVSGPNSPQAPTIEIGELRVEVSRKEPYDTSPLITKPAGEPYR</sequence>
<evidence type="ECO:0000259" key="5">
    <source>
        <dbReference type="PROSITE" id="PS00498"/>
    </source>
</evidence>
<name>A0A254T7E5_9BURK</name>
<keyword evidence="4" id="KW-0732">Signal</keyword>
<comment type="caution">
    <text evidence="6">The sequence shown here is derived from an EMBL/GenBank/DDBJ whole genome shotgun (WGS) entry which is preliminary data.</text>
</comment>
<reference evidence="6 7" key="1">
    <citation type="submission" date="2016-02" db="EMBL/GenBank/DDBJ databases">
        <authorList>
            <person name="Wen L."/>
            <person name="He K."/>
            <person name="Yang H."/>
        </authorList>
    </citation>
    <scope>NUCLEOTIDE SEQUENCE [LARGE SCALE GENOMIC DNA]</scope>
    <source>
        <strain evidence="6 7">TSA40</strain>
    </source>
</reference>
<evidence type="ECO:0000256" key="2">
    <source>
        <dbReference type="ARBA" id="ARBA00023008"/>
    </source>
</evidence>
<keyword evidence="7" id="KW-1185">Reference proteome</keyword>
<proteinExistence type="predicted"/>
<dbReference type="RefSeq" id="WP_088710303.1">
    <property type="nucleotide sequence ID" value="NZ_LSTO01000003.1"/>
</dbReference>
<organism evidence="6 7">
    <name type="scientific">Noviherbaspirillum denitrificans</name>
    <dbReference type="NCBI Taxonomy" id="1968433"/>
    <lineage>
        <taxon>Bacteria</taxon>
        <taxon>Pseudomonadati</taxon>
        <taxon>Pseudomonadota</taxon>
        <taxon>Betaproteobacteria</taxon>
        <taxon>Burkholderiales</taxon>
        <taxon>Oxalobacteraceae</taxon>
        <taxon>Noviherbaspirillum</taxon>
    </lineage>
</organism>
<dbReference type="PROSITE" id="PS00498">
    <property type="entry name" value="TYROSINASE_2"/>
    <property type="match status" value="1"/>
</dbReference>
<feature type="signal peptide" evidence="4">
    <location>
        <begin position="1"/>
        <end position="31"/>
    </location>
</feature>
<dbReference type="Proteomes" id="UP000197535">
    <property type="component" value="Unassembled WGS sequence"/>
</dbReference>
<dbReference type="PANTHER" id="PTHR11474:SF76">
    <property type="entry name" value="SHKT DOMAIN-CONTAINING PROTEIN"/>
    <property type="match status" value="1"/>
</dbReference>
<accession>A0A254T7E5</accession>
<dbReference type="GO" id="GO:0046872">
    <property type="term" value="F:metal ion binding"/>
    <property type="evidence" value="ECO:0007669"/>
    <property type="project" value="UniProtKB-KW"/>
</dbReference>
<dbReference type="EMBL" id="LSTO01000003">
    <property type="protein sequence ID" value="OWW18576.1"/>
    <property type="molecule type" value="Genomic_DNA"/>
</dbReference>
<feature type="domain" description="Tyrosinase copper-binding" evidence="5">
    <location>
        <begin position="202"/>
        <end position="213"/>
    </location>
</feature>
<evidence type="ECO:0000256" key="1">
    <source>
        <dbReference type="ARBA" id="ARBA00022723"/>
    </source>
</evidence>
<dbReference type="Pfam" id="PF00264">
    <property type="entry name" value="Tyrosinase"/>
    <property type="match status" value="2"/>
</dbReference>
<dbReference type="InterPro" id="IPR050316">
    <property type="entry name" value="Tyrosinase/Hemocyanin"/>
</dbReference>
<dbReference type="Gene3D" id="1.10.1280.10">
    <property type="entry name" value="Di-copper center containing domain from catechol oxidase"/>
    <property type="match status" value="2"/>
</dbReference>